<dbReference type="GO" id="GO:0016787">
    <property type="term" value="F:hydrolase activity"/>
    <property type="evidence" value="ECO:0007669"/>
    <property type="project" value="UniProtKB-KW"/>
</dbReference>
<dbReference type="SUPFAM" id="SSF53474">
    <property type="entry name" value="alpha/beta-Hydrolases"/>
    <property type="match status" value="1"/>
</dbReference>
<dbReference type="InterPro" id="IPR000801">
    <property type="entry name" value="Esterase-like"/>
</dbReference>
<protein>
    <submittedName>
        <fullName evidence="1">Alpha/beta hydrolase family protein</fullName>
    </submittedName>
</protein>
<dbReference type="RefSeq" id="WP_344659679.1">
    <property type="nucleotide sequence ID" value="NZ_BAAAQM010000031.1"/>
</dbReference>
<comment type="caution">
    <text evidence="1">The sequence shown here is derived from an EMBL/GenBank/DDBJ whole genome shotgun (WGS) entry which is preliminary data.</text>
</comment>
<dbReference type="PANTHER" id="PTHR48098">
    <property type="entry name" value="ENTEROCHELIN ESTERASE-RELATED"/>
    <property type="match status" value="1"/>
</dbReference>
<name>A0ABP5DNN2_9ACTN</name>
<organism evidence="1 2">
    <name type="scientific">Catenulispora subtropica</name>
    <dbReference type="NCBI Taxonomy" id="450798"/>
    <lineage>
        <taxon>Bacteria</taxon>
        <taxon>Bacillati</taxon>
        <taxon>Actinomycetota</taxon>
        <taxon>Actinomycetes</taxon>
        <taxon>Catenulisporales</taxon>
        <taxon>Catenulisporaceae</taxon>
        <taxon>Catenulispora</taxon>
    </lineage>
</organism>
<gene>
    <name evidence="1" type="ORF">GCM10009838_51480</name>
</gene>
<dbReference type="InterPro" id="IPR050583">
    <property type="entry name" value="Mycobacterial_A85_antigen"/>
</dbReference>
<sequence length="276" mass="31016">MRTLVRKDVLPSHTIETWEWPSAALGVVKRADVLVPQTCLSAERKAAVLILLHGYGGSRSTWLTRTRLVEHLSGLDLVVVLPESGRRWFINDDRGLRYEDYLVRELVPFVDENYAVHLRHGLRAIGGFSMGGAGALMQALRHPGLFTVVASHAGAFEAPSRVGDPYAGLRDERDFMIPTEAAHERVWGPPGSAVRRLYDLPAMVDSGRASGLSVYADVGAQDYPRIVEMNRRMALKLRTAGFDLEFHERRGSHDLEYLDRALPFSLRYVDDKIRRL</sequence>
<proteinExistence type="predicted"/>
<keyword evidence="1" id="KW-0378">Hydrolase</keyword>
<dbReference type="Pfam" id="PF00756">
    <property type="entry name" value="Esterase"/>
    <property type="match status" value="1"/>
</dbReference>
<evidence type="ECO:0000313" key="1">
    <source>
        <dbReference type="EMBL" id="GAA1983450.1"/>
    </source>
</evidence>
<keyword evidence="2" id="KW-1185">Reference proteome</keyword>
<reference evidence="2" key="1">
    <citation type="journal article" date="2019" name="Int. J. Syst. Evol. Microbiol.">
        <title>The Global Catalogue of Microorganisms (GCM) 10K type strain sequencing project: providing services to taxonomists for standard genome sequencing and annotation.</title>
        <authorList>
            <consortium name="The Broad Institute Genomics Platform"/>
            <consortium name="The Broad Institute Genome Sequencing Center for Infectious Disease"/>
            <person name="Wu L."/>
            <person name="Ma J."/>
        </authorList>
    </citation>
    <scope>NUCLEOTIDE SEQUENCE [LARGE SCALE GENOMIC DNA]</scope>
    <source>
        <strain evidence="2">JCM 16013</strain>
    </source>
</reference>
<dbReference type="Proteomes" id="UP001499854">
    <property type="component" value="Unassembled WGS sequence"/>
</dbReference>
<dbReference type="Gene3D" id="3.40.50.1820">
    <property type="entry name" value="alpha/beta hydrolase"/>
    <property type="match status" value="1"/>
</dbReference>
<dbReference type="InterPro" id="IPR029058">
    <property type="entry name" value="AB_hydrolase_fold"/>
</dbReference>
<dbReference type="EMBL" id="BAAAQM010000031">
    <property type="protein sequence ID" value="GAA1983450.1"/>
    <property type="molecule type" value="Genomic_DNA"/>
</dbReference>
<dbReference type="PANTHER" id="PTHR48098:SF1">
    <property type="entry name" value="DIACYLGLYCEROL ACYLTRANSFERASE_MYCOLYLTRANSFERASE AG85A"/>
    <property type="match status" value="1"/>
</dbReference>
<accession>A0ABP5DNN2</accession>
<evidence type="ECO:0000313" key="2">
    <source>
        <dbReference type="Proteomes" id="UP001499854"/>
    </source>
</evidence>